<dbReference type="Proteomes" id="UP001320148">
    <property type="component" value="Chromosome"/>
</dbReference>
<accession>A0ABM7PBY6</accession>
<proteinExistence type="predicted"/>
<evidence type="ECO:0000313" key="2">
    <source>
        <dbReference type="EMBL" id="BCS95059.1"/>
    </source>
</evidence>
<keyword evidence="1" id="KW-0802">TPR repeat</keyword>
<dbReference type="EMBL" id="AP024488">
    <property type="protein sequence ID" value="BCS95059.1"/>
    <property type="molecule type" value="Genomic_DNA"/>
</dbReference>
<evidence type="ECO:0000313" key="3">
    <source>
        <dbReference type="Proteomes" id="UP001320148"/>
    </source>
</evidence>
<dbReference type="PROSITE" id="PS51257">
    <property type="entry name" value="PROKAR_LIPOPROTEIN"/>
    <property type="match status" value="1"/>
</dbReference>
<feature type="repeat" description="TPR" evidence="1">
    <location>
        <begin position="330"/>
        <end position="363"/>
    </location>
</feature>
<dbReference type="InterPro" id="IPR019734">
    <property type="entry name" value="TPR_rpt"/>
</dbReference>
<dbReference type="InterPro" id="IPR011990">
    <property type="entry name" value="TPR-like_helical_dom_sf"/>
</dbReference>
<evidence type="ECO:0008006" key="4">
    <source>
        <dbReference type="Google" id="ProtNLM"/>
    </source>
</evidence>
<evidence type="ECO:0000256" key="1">
    <source>
        <dbReference type="PROSITE-ProRule" id="PRU00339"/>
    </source>
</evidence>
<reference evidence="2 3" key="1">
    <citation type="submission" date="2021-02" db="EMBL/GenBank/DDBJ databases">
        <title>Complete genome of Desulfoluna sp. strain ASN36.</title>
        <authorList>
            <person name="Takahashi A."/>
            <person name="Kojima H."/>
            <person name="Fukui M."/>
        </authorList>
    </citation>
    <scope>NUCLEOTIDE SEQUENCE [LARGE SCALE GENOMIC DNA]</scope>
    <source>
        <strain evidence="2 3">ASN36</strain>
    </source>
</reference>
<gene>
    <name evidence="2" type="ORF">DSLASN_06910</name>
</gene>
<protein>
    <recommendedName>
        <fullName evidence="4">Tetratricopeptide repeat protein</fullName>
    </recommendedName>
</protein>
<organism evidence="2 3">
    <name type="scientific">Desulfoluna limicola</name>
    <dbReference type="NCBI Taxonomy" id="2810562"/>
    <lineage>
        <taxon>Bacteria</taxon>
        <taxon>Pseudomonadati</taxon>
        <taxon>Thermodesulfobacteriota</taxon>
        <taxon>Desulfobacteria</taxon>
        <taxon>Desulfobacterales</taxon>
        <taxon>Desulfolunaceae</taxon>
        <taxon>Desulfoluna</taxon>
    </lineage>
</organism>
<dbReference type="Gene3D" id="1.25.40.10">
    <property type="entry name" value="Tetratricopeptide repeat domain"/>
    <property type="match status" value="2"/>
</dbReference>
<dbReference type="PROSITE" id="PS50005">
    <property type="entry name" value="TPR"/>
    <property type="match status" value="1"/>
</dbReference>
<dbReference type="SMART" id="SM00028">
    <property type="entry name" value="TPR"/>
    <property type="match status" value="4"/>
</dbReference>
<name>A0ABM7PBY6_9BACT</name>
<sequence>MVRHKQYVAVLSSLLMFGACQGVRLPSEPVPFPDALQTRALALEARGDTTAAIRYWEAASAVSAEKVTALHALRRERIETELLASEKALAEGDGGQAITHLLKVLRMEPSHAEAKERLRGTLSRSLVMPYTVYGGESADTIAGRAYKNVRLAPLIEVLYGRDAKKGQVYWLPSVEASLVAAQFSYTRAISRARKDYTAESWGDLLAASEEILSYAPGDKEALFLKNTAAHNLAEALFQEGDYREALGMYRRVDAYFRNEKPRIEEILSIQKSLRDEARARKNATLLEEAILLEKKGALVAARNVLNTVDKGVPGRIDLERRLTRRMNRLAEVHYRAGVQLFLEENLVGAIAEWERSLELNPGHIKAGDGVENAMRLLEKVKGIELKKREKQP</sequence>
<dbReference type="SUPFAM" id="SSF48452">
    <property type="entry name" value="TPR-like"/>
    <property type="match status" value="1"/>
</dbReference>
<keyword evidence="3" id="KW-1185">Reference proteome</keyword>